<dbReference type="AlphaFoldDB" id="A0A0R1XMW1"/>
<evidence type="ECO:0008006" key="3">
    <source>
        <dbReference type="Google" id="ProtNLM"/>
    </source>
</evidence>
<dbReference type="Proteomes" id="UP000051412">
    <property type="component" value="Unassembled WGS sequence"/>
</dbReference>
<sequence length="75" mass="8436">METYLKLKFLNSNGKSSFIRISNPKKDLTTDTVGTAMELICSTKAFEKGDTDMYEKALGAKYVTTTENVIFDNKQ</sequence>
<accession>A0A0R1XMW1</accession>
<dbReference type="STRING" id="1423782.FD32_GL001054"/>
<name>A0A0R1XMW1_9LACO</name>
<comment type="caution">
    <text evidence="1">The sequence shown here is derived from an EMBL/GenBank/DDBJ whole genome shotgun (WGS) entry which is preliminary data.</text>
</comment>
<protein>
    <recommendedName>
        <fullName evidence="3">DUF2922 domain-containing protein</fullName>
    </recommendedName>
</protein>
<dbReference type="EMBL" id="AZGM01000019">
    <property type="protein sequence ID" value="KRM29844.1"/>
    <property type="molecule type" value="Genomic_DNA"/>
</dbReference>
<dbReference type="RefSeq" id="WP_047767138.1">
    <property type="nucleotide sequence ID" value="NZ_AZGM01000019.1"/>
</dbReference>
<gene>
    <name evidence="1" type="ORF">FD32_GL001054</name>
</gene>
<proteinExistence type="predicted"/>
<organism evidence="1 2">
    <name type="scientific">Limosilactobacillus panis DSM 6035</name>
    <dbReference type="NCBI Taxonomy" id="1423782"/>
    <lineage>
        <taxon>Bacteria</taxon>
        <taxon>Bacillati</taxon>
        <taxon>Bacillota</taxon>
        <taxon>Bacilli</taxon>
        <taxon>Lactobacillales</taxon>
        <taxon>Lactobacillaceae</taxon>
        <taxon>Limosilactobacillus</taxon>
    </lineage>
</organism>
<keyword evidence="2" id="KW-1185">Reference proteome</keyword>
<evidence type="ECO:0000313" key="1">
    <source>
        <dbReference type="EMBL" id="KRM29844.1"/>
    </source>
</evidence>
<dbReference type="InterPro" id="IPR021321">
    <property type="entry name" value="DUF2922"/>
</dbReference>
<evidence type="ECO:0000313" key="2">
    <source>
        <dbReference type="Proteomes" id="UP000051412"/>
    </source>
</evidence>
<dbReference type="PATRIC" id="fig|1423782.4.peg.1104"/>
<dbReference type="Pfam" id="PF11148">
    <property type="entry name" value="DUF2922"/>
    <property type="match status" value="1"/>
</dbReference>
<dbReference type="OrthoDB" id="2323347at2"/>
<reference evidence="1 2" key="1">
    <citation type="journal article" date="2015" name="Genome Announc.">
        <title>Expanding the biotechnology potential of lactobacilli through comparative genomics of 213 strains and associated genera.</title>
        <authorList>
            <person name="Sun Z."/>
            <person name="Harris H.M."/>
            <person name="McCann A."/>
            <person name="Guo C."/>
            <person name="Argimon S."/>
            <person name="Zhang W."/>
            <person name="Yang X."/>
            <person name="Jeffery I.B."/>
            <person name="Cooney J.C."/>
            <person name="Kagawa T.F."/>
            <person name="Liu W."/>
            <person name="Song Y."/>
            <person name="Salvetti E."/>
            <person name="Wrobel A."/>
            <person name="Rasinkangas P."/>
            <person name="Parkhill J."/>
            <person name="Rea M.C."/>
            <person name="O'Sullivan O."/>
            <person name="Ritari J."/>
            <person name="Douillard F.P."/>
            <person name="Paul Ross R."/>
            <person name="Yang R."/>
            <person name="Briner A.E."/>
            <person name="Felis G.E."/>
            <person name="de Vos W.M."/>
            <person name="Barrangou R."/>
            <person name="Klaenhammer T.R."/>
            <person name="Caufield P.W."/>
            <person name="Cui Y."/>
            <person name="Zhang H."/>
            <person name="O'Toole P.W."/>
        </authorList>
    </citation>
    <scope>NUCLEOTIDE SEQUENCE [LARGE SCALE GENOMIC DNA]</scope>
    <source>
        <strain evidence="1 2">DSM 6035</strain>
    </source>
</reference>